<evidence type="ECO:0000313" key="1">
    <source>
        <dbReference type="EMBL" id="TET46805.1"/>
    </source>
</evidence>
<dbReference type="Proteomes" id="UP000320679">
    <property type="component" value="Unassembled WGS sequence"/>
</dbReference>
<proteinExistence type="predicted"/>
<gene>
    <name evidence="1" type="ORF">E3J59_02800</name>
</gene>
<dbReference type="Gene3D" id="1.10.10.10">
    <property type="entry name" value="Winged helix-like DNA-binding domain superfamily/Winged helix DNA-binding domain"/>
    <property type="match status" value="1"/>
</dbReference>
<dbReference type="EMBL" id="SOJK01000114">
    <property type="protein sequence ID" value="TET46805.1"/>
    <property type="molecule type" value="Genomic_DNA"/>
</dbReference>
<dbReference type="InterPro" id="IPR036388">
    <property type="entry name" value="WH-like_DNA-bd_sf"/>
</dbReference>
<accession>A0A523UW72</accession>
<dbReference type="AlphaFoldDB" id="A0A523UW72"/>
<evidence type="ECO:0000313" key="2">
    <source>
        <dbReference type="Proteomes" id="UP000320679"/>
    </source>
</evidence>
<reference evidence="1 2" key="1">
    <citation type="submission" date="2019-03" db="EMBL/GenBank/DDBJ databases">
        <title>Metabolic potential of uncultured bacteria and archaea associated with petroleum seepage in deep-sea sediments.</title>
        <authorList>
            <person name="Dong X."/>
            <person name="Hubert C."/>
        </authorList>
    </citation>
    <scope>NUCLEOTIDE SEQUENCE [LARGE SCALE GENOMIC DNA]</scope>
    <source>
        <strain evidence="1">E29_bin78</strain>
    </source>
</reference>
<organism evidence="1 2">
    <name type="scientific">Aerophobetes bacterium</name>
    <dbReference type="NCBI Taxonomy" id="2030807"/>
    <lineage>
        <taxon>Bacteria</taxon>
        <taxon>Candidatus Aerophobota</taxon>
    </lineage>
</organism>
<sequence>MSKNIYKELSLKILNYLLENPRAEDTLEGIVQWWILEKKIDQRIEEVKKAIQFLVSQGLVVEVKDKGPRVLYRMNQDRLQDILKLLKKK</sequence>
<name>A0A523UW72_UNCAE</name>
<protein>
    <submittedName>
        <fullName evidence="1">Uncharacterized protein</fullName>
    </submittedName>
</protein>
<comment type="caution">
    <text evidence="1">The sequence shown here is derived from an EMBL/GenBank/DDBJ whole genome shotgun (WGS) entry which is preliminary data.</text>
</comment>